<evidence type="ECO:0000313" key="4">
    <source>
        <dbReference type="Proteomes" id="UP000533269"/>
    </source>
</evidence>
<dbReference type="SUPFAM" id="SSF53474">
    <property type="entry name" value="alpha/beta-Hydrolases"/>
    <property type="match status" value="1"/>
</dbReference>
<dbReference type="AlphaFoldDB" id="A0A7W4TQK5"/>
<dbReference type="EMBL" id="JACHVY010000006">
    <property type="protein sequence ID" value="MBB2903219.1"/>
    <property type="molecule type" value="Genomic_DNA"/>
</dbReference>
<feature type="domain" description="AB hydrolase-1" evidence="2">
    <location>
        <begin position="50"/>
        <end position="286"/>
    </location>
</feature>
<dbReference type="GO" id="GO:0003824">
    <property type="term" value="F:catalytic activity"/>
    <property type="evidence" value="ECO:0007669"/>
    <property type="project" value="UniProtKB-ARBA"/>
</dbReference>
<dbReference type="Proteomes" id="UP000533269">
    <property type="component" value="Unassembled WGS sequence"/>
</dbReference>
<sequence>MTTTAPDQASSESDQGNSAGGAATALNRFVEVAGDTFAYRRFGTPSVTLPPLLMLQHFRGNLDFWDPVLLDILAVDREVITVDQRGVGASTGITRDNVTDTATDTAAFAAALGLKRLDVLGFSLGGHVAQDLTLRYPRLVRRLVLGGTAPQGAPNLHPWNDDVYAWATGDVTAAEDFIALFFTGSADSTRLAWEYLARTSVRQQDRDEPTSLATRDAQYTALMAWGIPDSSKLERLSAIRQPTLVANGDNDTMMITQNSYLLAERIPGAQLRIYPDSGHGFLDQHPQLFGEHVRAFLGH</sequence>
<feature type="region of interest" description="Disordered" evidence="1">
    <location>
        <begin position="1"/>
        <end position="20"/>
    </location>
</feature>
<dbReference type="PANTHER" id="PTHR43433">
    <property type="entry name" value="HYDROLASE, ALPHA/BETA FOLD FAMILY PROTEIN"/>
    <property type="match status" value="1"/>
</dbReference>
<dbReference type="InterPro" id="IPR029058">
    <property type="entry name" value="AB_hydrolase_fold"/>
</dbReference>
<dbReference type="Gene3D" id="3.40.50.1820">
    <property type="entry name" value="alpha/beta hydrolase"/>
    <property type="match status" value="1"/>
</dbReference>
<reference evidence="3 4" key="1">
    <citation type="submission" date="2020-08" db="EMBL/GenBank/DDBJ databases">
        <title>The Agave Microbiome: Exploring the role of microbial communities in plant adaptations to desert environments.</title>
        <authorList>
            <person name="Partida-Martinez L.P."/>
        </authorList>
    </citation>
    <scope>NUCLEOTIDE SEQUENCE [LARGE SCALE GENOMIC DNA]</scope>
    <source>
        <strain evidence="3 4">AS2.23</strain>
    </source>
</reference>
<dbReference type="RefSeq" id="WP_183392849.1">
    <property type="nucleotide sequence ID" value="NZ_JACHVY010000006.1"/>
</dbReference>
<dbReference type="PRINTS" id="PR00111">
    <property type="entry name" value="ABHYDROLASE"/>
</dbReference>
<organism evidence="3 4">
    <name type="scientific">Kineococcus radiotolerans</name>
    <dbReference type="NCBI Taxonomy" id="131568"/>
    <lineage>
        <taxon>Bacteria</taxon>
        <taxon>Bacillati</taxon>
        <taxon>Actinomycetota</taxon>
        <taxon>Actinomycetes</taxon>
        <taxon>Kineosporiales</taxon>
        <taxon>Kineosporiaceae</taxon>
        <taxon>Kineococcus</taxon>
    </lineage>
</organism>
<evidence type="ECO:0000259" key="2">
    <source>
        <dbReference type="Pfam" id="PF00561"/>
    </source>
</evidence>
<name>A0A7W4TQK5_KINRA</name>
<comment type="caution">
    <text evidence="3">The sequence shown here is derived from an EMBL/GenBank/DDBJ whole genome shotgun (WGS) entry which is preliminary data.</text>
</comment>
<dbReference type="InterPro" id="IPR000073">
    <property type="entry name" value="AB_hydrolase_1"/>
</dbReference>
<feature type="compositionally biased region" description="Polar residues" evidence="1">
    <location>
        <begin position="1"/>
        <end position="17"/>
    </location>
</feature>
<evidence type="ECO:0000313" key="3">
    <source>
        <dbReference type="EMBL" id="MBB2903219.1"/>
    </source>
</evidence>
<reference evidence="3 4" key="2">
    <citation type="submission" date="2020-08" db="EMBL/GenBank/DDBJ databases">
        <authorList>
            <person name="Partida-Martinez L."/>
            <person name="Huntemann M."/>
            <person name="Clum A."/>
            <person name="Wang J."/>
            <person name="Palaniappan K."/>
            <person name="Ritter S."/>
            <person name="Chen I.-M."/>
            <person name="Stamatis D."/>
            <person name="Reddy T."/>
            <person name="O'Malley R."/>
            <person name="Daum C."/>
            <person name="Shapiro N."/>
            <person name="Ivanova N."/>
            <person name="Kyrpides N."/>
            <person name="Woyke T."/>
        </authorList>
    </citation>
    <scope>NUCLEOTIDE SEQUENCE [LARGE SCALE GENOMIC DNA]</scope>
    <source>
        <strain evidence="3 4">AS2.23</strain>
    </source>
</reference>
<evidence type="ECO:0000256" key="1">
    <source>
        <dbReference type="SAM" id="MobiDB-lite"/>
    </source>
</evidence>
<protein>
    <submittedName>
        <fullName evidence="3">Pimeloyl-ACP methyl ester carboxylesterase</fullName>
    </submittedName>
</protein>
<dbReference type="Pfam" id="PF00561">
    <property type="entry name" value="Abhydrolase_1"/>
    <property type="match status" value="1"/>
</dbReference>
<dbReference type="PANTHER" id="PTHR43433:SF5">
    <property type="entry name" value="AB HYDROLASE-1 DOMAIN-CONTAINING PROTEIN"/>
    <property type="match status" value="1"/>
</dbReference>
<dbReference type="InterPro" id="IPR050471">
    <property type="entry name" value="AB_hydrolase"/>
</dbReference>
<gene>
    <name evidence="3" type="ORF">FHR75_004061</name>
</gene>
<accession>A0A7W4TQK5</accession>
<proteinExistence type="predicted"/>